<dbReference type="NCBIfam" id="TIGR02397">
    <property type="entry name" value="dnaX_nterm"/>
    <property type="match status" value="1"/>
</dbReference>
<dbReference type="Gene3D" id="1.20.272.10">
    <property type="match status" value="1"/>
</dbReference>
<comment type="function">
    <text evidence="11">DNA polymerase III is a complex, multichain enzyme responsible for most of the replicative synthesis in bacteria. This DNA polymerase also exhibits 3' to 5' exonuclease activity.</text>
</comment>
<dbReference type="InterPro" id="IPR008921">
    <property type="entry name" value="DNA_pol3_clamp-load_cplx_C"/>
</dbReference>
<keyword evidence="2 11" id="KW-0808">Transferase</keyword>
<dbReference type="Gene3D" id="1.10.8.60">
    <property type="match status" value="1"/>
</dbReference>
<keyword evidence="3 11" id="KW-0548">Nucleotidyltransferase</keyword>
<evidence type="ECO:0000313" key="15">
    <source>
        <dbReference type="Proteomes" id="UP001218579"/>
    </source>
</evidence>
<dbReference type="PANTHER" id="PTHR11669">
    <property type="entry name" value="REPLICATION FACTOR C / DNA POLYMERASE III GAMMA-TAU SUBUNIT"/>
    <property type="match status" value="1"/>
</dbReference>
<organism evidence="14 15">
    <name type="scientific">Asticcacaulis machinosus</name>
    <dbReference type="NCBI Taxonomy" id="2984211"/>
    <lineage>
        <taxon>Bacteria</taxon>
        <taxon>Pseudomonadati</taxon>
        <taxon>Pseudomonadota</taxon>
        <taxon>Alphaproteobacteria</taxon>
        <taxon>Caulobacterales</taxon>
        <taxon>Caulobacteraceae</taxon>
        <taxon>Asticcacaulis</taxon>
    </lineage>
</organism>
<sequence>MSDFPEADDPFATDDEDERANAALFEHSERDDLTADIFGDTAPAKTPSAPAPLTSEAYTVLARKYRPRTFEDLIGQEAMVRTLSHAFATGRIAHAFMLTGVRGVGKTTTARLLARALNYESETVHGPSVDLTTFGVHCQAIIEGRHIDVLELDAASRTGVDAMRELLESVRYAPVEARYKVYVIDEVHMLSTGAFNALLKTLEEPPPHAKFIFATTEIRKVPVTILSRCQRFDLRRVEPETLAPHLEKICRLEGAQIEPDAIALIARAAEGSVRDSLSLLDQALVQGDEGQPVSGELVRDMLGLADRSATLNLFENIISGQIQDALPGFRTLYGYGADPSQIMGDMLEYCHACSVAKVLGAEATRLPKEAAERVTLLGAALSAGTLSRLWTLMLKAFEEVRRAPDPAAATEMALVRFCYVSDLPGPEALLKRLQNGEDLLAGGTPQGPTGGGGGVSAQYRGANSNAVVMMRPHMQAAPQIELNSFADVMALIEQKREIGLRVDVERYVRLVSFMPGAITFEPAPNMPADLVRKLSLRLKEWTGQRWLIATDGQGGAESIYERDKREADEARSAVLADPFMTQLMATFPGAKMTGFRKKPKPVDTTPEIPTSADETPDKDDD</sequence>
<dbReference type="CDD" id="cd00009">
    <property type="entry name" value="AAA"/>
    <property type="match status" value="1"/>
</dbReference>
<feature type="region of interest" description="Disordered" evidence="12">
    <location>
        <begin position="592"/>
        <end position="621"/>
    </location>
</feature>
<comment type="subunit">
    <text evidence="11">DNA polymerase III contains a core (composed of alpha, epsilon and theta chains) that associates with a tau subunit. This core dimerizes to form the POLIII' complex. PolIII' associates with the gamma complex (composed of gamma, delta, delta', psi and chi chains) and with the beta chain to form the complete DNA polymerase III complex.</text>
</comment>
<evidence type="ECO:0000259" key="13">
    <source>
        <dbReference type="SMART" id="SM00382"/>
    </source>
</evidence>
<dbReference type="Proteomes" id="UP001218579">
    <property type="component" value="Unassembled WGS sequence"/>
</dbReference>
<keyword evidence="9 11" id="KW-0239">DNA-directed DNA polymerase</keyword>
<dbReference type="RefSeq" id="WP_272745448.1">
    <property type="nucleotide sequence ID" value="NZ_JAQQKV010000002.1"/>
</dbReference>
<dbReference type="InterPro" id="IPR027417">
    <property type="entry name" value="P-loop_NTPase"/>
</dbReference>
<dbReference type="Pfam" id="PF12362">
    <property type="entry name" value="DUF3646"/>
    <property type="match status" value="1"/>
</dbReference>
<comment type="similarity">
    <text evidence="1 11">Belongs to the DnaX/STICHEL family.</text>
</comment>
<dbReference type="InterPro" id="IPR003593">
    <property type="entry name" value="AAA+_ATPase"/>
</dbReference>
<reference evidence="14 15" key="1">
    <citation type="submission" date="2023-01" db="EMBL/GenBank/DDBJ databases">
        <title>Novel species of the genus Asticcacaulis isolated from rivers.</title>
        <authorList>
            <person name="Lu H."/>
        </authorList>
    </citation>
    <scope>NUCLEOTIDE SEQUENCE [LARGE SCALE GENOMIC DNA]</scope>
    <source>
        <strain evidence="14 15">LKC15W</strain>
    </source>
</reference>
<keyword evidence="4 11" id="KW-0235">DNA replication</keyword>
<keyword evidence="6 11" id="KW-0547">Nucleotide-binding</keyword>
<dbReference type="InterPro" id="IPR022107">
    <property type="entry name" value="DNA_pol_III_gamma/tau_C"/>
</dbReference>
<dbReference type="PANTHER" id="PTHR11669:SF0">
    <property type="entry name" value="PROTEIN STICHEL-LIKE 2"/>
    <property type="match status" value="1"/>
</dbReference>
<evidence type="ECO:0000256" key="5">
    <source>
        <dbReference type="ARBA" id="ARBA00022723"/>
    </source>
</evidence>
<evidence type="ECO:0000256" key="11">
    <source>
        <dbReference type="RuleBase" id="RU364063"/>
    </source>
</evidence>
<name>A0ABT5HLM7_9CAUL</name>
<feature type="domain" description="AAA+ ATPase" evidence="13">
    <location>
        <begin position="92"/>
        <end position="238"/>
    </location>
</feature>
<gene>
    <name evidence="11" type="primary">dnaX</name>
    <name evidence="14" type="ORF">PQU98_13455</name>
</gene>
<evidence type="ECO:0000256" key="12">
    <source>
        <dbReference type="SAM" id="MobiDB-lite"/>
    </source>
</evidence>
<evidence type="ECO:0000256" key="1">
    <source>
        <dbReference type="ARBA" id="ARBA00006360"/>
    </source>
</evidence>
<keyword evidence="8 11" id="KW-0067">ATP-binding</keyword>
<comment type="catalytic activity">
    <reaction evidence="10 11">
        <text>DNA(n) + a 2'-deoxyribonucleoside 5'-triphosphate = DNA(n+1) + diphosphate</text>
        <dbReference type="Rhea" id="RHEA:22508"/>
        <dbReference type="Rhea" id="RHEA-COMP:17339"/>
        <dbReference type="Rhea" id="RHEA-COMP:17340"/>
        <dbReference type="ChEBI" id="CHEBI:33019"/>
        <dbReference type="ChEBI" id="CHEBI:61560"/>
        <dbReference type="ChEBI" id="CHEBI:173112"/>
        <dbReference type="EC" id="2.7.7.7"/>
    </reaction>
</comment>
<dbReference type="CDD" id="cd18137">
    <property type="entry name" value="HLD_clamp_pol_III_gamma_tau"/>
    <property type="match status" value="1"/>
</dbReference>
<dbReference type="Pfam" id="PF12169">
    <property type="entry name" value="DNA_pol3_gamma3"/>
    <property type="match status" value="1"/>
</dbReference>
<evidence type="ECO:0000256" key="3">
    <source>
        <dbReference type="ARBA" id="ARBA00022695"/>
    </source>
</evidence>
<comment type="caution">
    <text evidence="14">The sequence shown here is derived from an EMBL/GenBank/DDBJ whole genome shotgun (WGS) entry which is preliminary data.</text>
</comment>
<dbReference type="Gene3D" id="3.40.50.300">
    <property type="entry name" value="P-loop containing nucleotide triphosphate hydrolases"/>
    <property type="match status" value="1"/>
</dbReference>
<dbReference type="GO" id="GO:0003887">
    <property type="term" value="F:DNA-directed DNA polymerase activity"/>
    <property type="evidence" value="ECO:0007669"/>
    <property type="project" value="UniProtKB-EC"/>
</dbReference>
<dbReference type="InterPro" id="IPR050238">
    <property type="entry name" value="DNA_Rep/Repair_Clamp_Loader"/>
</dbReference>
<evidence type="ECO:0000313" key="14">
    <source>
        <dbReference type="EMBL" id="MDC7677145.1"/>
    </source>
</evidence>
<evidence type="ECO:0000256" key="9">
    <source>
        <dbReference type="ARBA" id="ARBA00022932"/>
    </source>
</evidence>
<keyword evidence="7" id="KW-0862">Zinc</keyword>
<evidence type="ECO:0000256" key="6">
    <source>
        <dbReference type="ARBA" id="ARBA00022741"/>
    </source>
</evidence>
<dbReference type="InterPro" id="IPR012763">
    <property type="entry name" value="DNA_pol_III_sug/sutau_N"/>
</dbReference>
<dbReference type="EMBL" id="JAQQKV010000002">
    <property type="protein sequence ID" value="MDC7677145.1"/>
    <property type="molecule type" value="Genomic_DNA"/>
</dbReference>
<evidence type="ECO:0000256" key="4">
    <source>
        <dbReference type="ARBA" id="ARBA00022705"/>
    </source>
</evidence>
<dbReference type="Pfam" id="PF22608">
    <property type="entry name" value="DNAX_ATPase_lid"/>
    <property type="match status" value="1"/>
</dbReference>
<keyword evidence="15" id="KW-1185">Reference proteome</keyword>
<dbReference type="Pfam" id="PF13177">
    <property type="entry name" value="DNA_pol3_delta2"/>
    <property type="match status" value="1"/>
</dbReference>
<keyword evidence="5" id="KW-0479">Metal-binding</keyword>
<evidence type="ECO:0000256" key="10">
    <source>
        <dbReference type="ARBA" id="ARBA00049244"/>
    </source>
</evidence>
<dbReference type="SUPFAM" id="SSF48019">
    <property type="entry name" value="post-AAA+ oligomerization domain-like"/>
    <property type="match status" value="1"/>
</dbReference>
<dbReference type="SUPFAM" id="SSF52540">
    <property type="entry name" value="P-loop containing nucleoside triphosphate hydrolases"/>
    <property type="match status" value="1"/>
</dbReference>
<dbReference type="EC" id="2.7.7.7" evidence="11"/>
<evidence type="ECO:0000256" key="2">
    <source>
        <dbReference type="ARBA" id="ARBA00022679"/>
    </source>
</evidence>
<dbReference type="SMART" id="SM00382">
    <property type="entry name" value="AAA"/>
    <property type="match status" value="1"/>
</dbReference>
<protein>
    <recommendedName>
        <fullName evidence="11">DNA polymerase III subunit gamma/tau</fullName>
        <ecNumber evidence="11">2.7.7.7</ecNumber>
    </recommendedName>
</protein>
<dbReference type="NCBIfam" id="NF006585">
    <property type="entry name" value="PRK09111.1"/>
    <property type="match status" value="1"/>
</dbReference>
<proteinExistence type="inferred from homology"/>
<dbReference type="InterPro" id="IPR045085">
    <property type="entry name" value="HLD_clamp_pol_III_gamma_tau"/>
</dbReference>
<evidence type="ECO:0000256" key="8">
    <source>
        <dbReference type="ARBA" id="ARBA00022840"/>
    </source>
</evidence>
<evidence type="ECO:0000256" key="7">
    <source>
        <dbReference type="ARBA" id="ARBA00022833"/>
    </source>
</evidence>
<accession>A0ABT5HLM7</accession>
<dbReference type="InterPro" id="IPR022754">
    <property type="entry name" value="DNA_pol_III_gamma-3"/>
</dbReference>